<dbReference type="RefSeq" id="WP_185986622.1">
    <property type="nucleotide sequence ID" value="NZ_BAAALZ010000002.1"/>
</dbReference>
<evidence type="ECO:0000256" key="1">
    <source>
        <dbReference type="ARBA" id="ARBA00010515"/>
    </source>
</evidence>
<dbReference type="GO" id="GO:0016787">
    <property type="term" value="F:hydrolase activity"/>
    <property type="evidence" value="ECO:0007669"/>
    <property type="project" value="UniProtKB-KW"/>
</dbReference>
<dbReference type="EC" id="3.1.1.-" evidence="5"/>
<evidence type="ECO:0000259" key="4">
    <source>
        <dbReference type="Pfam" id="PF07859"/>
    </source>
</evidence>
<keyword evidence="6" id="KW-1185">Reference proteome</keyword>
<comment type="caution">
    <text evidence="5">The sequence shown here is derived from an EMBL/GenBank/DDBJ whole genome shotgun (WGS) entry which is preliminary data.</text>
</comment>
<dbReference type="PANTHER" id="PTHR48081:SF8">
    <property type="entry name" value="ALPHA_BETA HYDROLASE FOLD-3 DOMAIN-CONTAINING PROTEIN-RELATED"/>
    <property type="match status" value="1"/>
</dbReference>
<dbReference type="PROSITE" id="PS01173">
    <property type="entry name" value="LIPASE_GDXG_HIS"/>
    <property type="match status" value="1"/>
</dbReference>
<reference evidence="5 6" key="1">
    <citation type="submission" date="2020-07" db="EMBL/GenBank/DDBJ databases">
        <title>Sequencing the genomes of 1000 actinobacteria strains.</title>
        <authorList>
            <person name="Klenk H.-P."/>
        </authorList>
    </citation>
    <scope>NUCLEOTIDE SEQUENCE [LARGE SCALE GENOMIC DNA]</scope>
    <source>
        <strain evidence="5 6">DSM 17380</strain>
    </source>
</reference>
<dbReference type="InterPro" id="IPR013094">
    <property type="entry name" value="AB_hydrolase_3"/>
</dbReference>
<evidence type="ECO:0000313" key="5">
    <source>
        <dbReference type="EMBL" id="NYD26406.1"/>
    </source>
</evidence>
<accession>A0A852RAP6</accession>
<dbReference type="InterPro" id="IPR050300">
    <property type="entry name" value="GDXG_lipolytic_enzyme"/>
</dbReference>
<evidence type="ECO:0000256" key="2">
    <source>
        <dbReference type="ARBA" id="ARBA00022801"/>
    </source>
</evidence>
<dbReference type="AlphaFoldDB" id="A0A852RAP6"/>
<organism evidence="5 6">
    <name type="scientific">Leucobacter aridicollis</name>
    <dbReference type="NCBI Taxonomy" id="283878"/>
    <lineage>
        <taxon>Bacteria</taxon>
        <taxon>Bacillati</taxon>
        <taxon>Actinomycetota</taxon>
        <taxon>Actinomycetes</taxon>
        <taxon>Micrococcales</taxon>
        <taxon>Microbacteriaceae</taxon>
        <taxon>Leucobacter</taxon>
    </lineage>
</organism>
<dbReference type="PANTHER" id="PTHR48081">
    <property type="entry name" value="AB HYDROLASE SUPERFAMILY PROTEIN C4A8.06C"/>
    <property type="match status" value="1"/>
</dbReference>
<name>A0A852RAP6_9MICO</name>
<dbReference type="SUPFAM" id="SSF53474">
    <property type="entry name" value="alpha/beta-Hydrolases"/>
    <property type="match status" value="1"/>
</dbReference>
<gene>
    <name evidence="5" type="ORF">BJ960_001209</name>
</gene>
<feature type="active site" evidence="3">
    <location>
        <position position="175"/>
    </location>
</feature>
<dbReference type="InterPro" id="IPR002168">
    <property type="entry name" value="Lipase_GDXG_HIS_AS"/>
</dbReference>
<protein>
    <submittedName>
        <fullName evidence="5">Acetyl esterase</fullName>
        <ecNumber evidence="5">3.1.1.-</ecNumber>
    </submittedName>
</protein>
<sequence length="354" mass="37692">MQHSFTDIPRHIREACTPQMRRVVEHQLDRLATQPTPADTPPGSVAAARADYLAEREFWNVGGPVMHDTRELTFDVAGARVRARVHRPTDSPVLPAIVYLHGGGFMLGNLDSHDRIARVLASASGAAVVAVDYSLAPEARFPQALLECAGVVADLALGGDRYGIDGDRLAVAGDSAGAVLALGTALLLRDEPARVTEAATNPARVNASLRAMLLYYGGYGLEDSASRHSLGGFWDGMSAADLELISDTYLTDPRDRVSPYAAPLTADLAAPLPPAYVVGAELDPLRDDSEELGRRLAAAGHDVDWSIVPGVLHSFLHFGRMLDAATAAMRDGAAFAARRFAEPGTDAHDARPPH</sequence>
<keyword evidence="2 5" id="KW-0378">Hydrolase</keyword>
<evidence type="ECO:0000256" key="3">
    <source>
        <dbReference type="PROSITE-ProRule" id="PRU10038"/>
    </source>
</evidence>
<dbReference type="Gene3D" id="3.40.50.1820">
    <property type="entry name" value="alpha/beta hydrolase"/>
    <property type="match status" value="1"/>
</dbReference>
<dbReference type="PROSITE" id="PS01174">
    <property type="entry name" value="LIPASE_GDXG_SER"/>
    <property type="match status" value="1"/>
</dbReference>
<feature type="domain" description="Alpha/beta hydrolase fold-3" evidence="4">
    <location>
        <begin position="97"/>
        <end position="316"/>
    </location>
</feature>
<dbReference type="Pfam" id="PF07859">
    <property type="entry name" value="Abhydrolase_3"/>
    <property type="match status" value="1"/>
</dbReference>
<evidence type="ECO:0000313" key="6">
    <source>
        <dbReference type="Proteomes" id="UP000586095"/>
    </source>
</evidence>
<comment type="similarity">
    <text evidence="1">Belongs to the 'GDXG' lipolytic enzyme family.</text>
</comment>
<dbReference type="Proteomes" id="UP000586095">
    <property type="component" value="Unassembled WGS sequence"/>
</dbReference>
<dbReference type="EMBL" id="JACCBD010000001">
    <property type="protein sequence ID" value="NYD26406.1"/>
    <property type="molecule type" value="Genomic_DNA"/>
</dbReference>
<dbReference type="InterPro" id="IPR029058">
    <property type="entry name" value="AB_hydrolase_fold"/>
</dbReference>
<proteinExistence type="inferred from homology"/>
<dbReference type="InterPro" id="IPR033140">
    <property type="entry name" value="Lipase_GDXG_put_SER_AS"/>
</dbReference>